<comment type="caution">
    <text evidence="1">The sequence shown here is derived from an EMBL/GenBank/DDBJ whole genome shotgun (WGS) entry which is preliminary data.</text>
</comment>
<protein>
    <recommendedName>
        <fullName evidence="3">Phosphoesterase</fullName>
    </recommendedName>
</protein>
<evidence type="ECO:0000313" key="1">
    <source>
        <dbReference type="EMBL" id="MCY6372578.1"/>
    </source>
</evidence>
<sequence>MKIKLFTHNDLDGVGCGILCEVAYKDNINIEYCNYSGAENINVKVKNFILSNEYEEYDMIFITDISVNEEVAELINDNIEAKHIQLLDHHNTAKWLNDKYEWSKVLECVEDGIKHCGTMMFYYELL</sequence>
<proteinExistence type="predicted"/>
<name>A0ABT4CU29_9CLOT</name>
<dbReference type="RefSeq" id="WP_268051588.1">
    <property type="nucleotide sequence ID" value="NZ_JAPQES010000007.1"/>
</dbReference>
<evidence type="ECO:0008006" key="3">
    <source>
        <dbReference type="Google" id="ProtNLM"/>
    </source>
</evidence>
<dbReference type="InterPro" id="IPR038763">
    <property type="entry name" value="DHH_sf"/>
</dbReference>
<dbReference type="PANTHER" id="PTHR42146:SF1">
    <property type="entry name" value="OLIGORIBONUCLEASE NRNB"/>
    <property type="match status" value="1"/>
</dbReference>
<dbReference type="SUPFAM" id="SSF64182">
    <property type="entry name" value="DHH phosphoesterases"/>
    <property type="match status" value="1"/>
</dbReference>
<dbReference type="PANTHER" id="PTHR42146">
    <property type="entry name" value="3',5'-CYCLIC-NUCLEOTIDE PHOSPHODIESTERASE"/>
    <property type="match status" value="1"/>
</dbReference>
<evidence type="ECO:0000313" key="2">
    <source>
        <dbReference type="Proteomes" id="UP001079657"/>
    </source>
</evidence>
<dbReference type="EMBL" id="JAPQES010000007">
    <property type="protein sequence ID" value="MCY6372578.1"/>
    <property type="molecule type" value="Genomic_DNA"/>
</dbReference>
<dbReference type="InterPro" id="IPR052968">
    <property type="entry name" value="Nucleotide_metab_enz"/>
</dbReference>
<reference evidence="1" key="1">
    <citation type="submission" date="2022-12" db="EMBL/GenBank/DDBJ databases">
        <authorList>
            <person name="Wang J."/>
        </authorList>
    </citation>
    <scope>NUCLEOTIDE SEQUENCE</scope>
    <source>
        <strain evidence="1">HY-42-06</strain>
    </source>
</reference>
<dbReference type="Proteomes" id="UP001079657">
    <property type="component" value="Unassembled WGS sequence"/>
</dbReference>
<keyword evidence="2" id="KW-1185">Reference proteome</keyword>
<organism evidence="1 2">
    <name type="scientific">Clostridium ganghwense</name>
    <dbReference type="NCBI Taxonomy" id="312089"/>
    <lineage>
        <taxon>Bacteria</taxon>
        <taxon>Bacillati</taxon>
        <taxon>Bacillota</taxon>
        <taxon>Clostridia</taxon>
        <taxon>Eubacteriales</taxon>
        <taxon>Clostridiaceae</taxon>
        <taxon>Clostridium</taxon>
    </lineage>
</organism>
<accession>A0ABT4CU29</accession>
<gene>
    <name evidence="1" type="ORF">OXH55_18260</name>
</gene>